<keyword evidence="2" id="KW-1185">Reference proteome</keyword>
<dbReference type="Proteomes" id="UP000887013">
    <property type="component" value="Unassembled WGS sequence"/>
</dbReference>
<proteinExistence type="predicted"/>
<accession>A0A8X6QHY9</accession>
<gene>
    <name evidence="1" type="ORF">NPIL_639111</name>
</gene>
<evidence type="ECO:0000313" key="1">
    <source>
        <dbReference type="EMBL" id="GFU19869.1"/>
    </source>
</evidence>
<dbReference type="EMBL" id="BMAW01127135">
    <property type="protein sequence ID" value="GFU19869.1"/>
    <property type="molecule type" value="Genomic_DNA"/>
</dbReference>
<dbReference type="AlphaFoldDB" id="A0A8X6QHY9"/>
<reference evidence="1" key="1">
    <citation type="submission" date="2020-08" db="EMBL/GenBank/DDBJ databases">
        <title>Multicomponent nature underlies the extraordinary mechanical properties of spider dragline silk.</title>
        <authorList>
            <person name="Kono N."/>
            <person name="Nakamura H."/>
            <person name="Mori M."/>
            <person name="Yoshida Y."/>
            <person name="Ohtoshi R."/>
            <person name="Malay A.D."/>
            <person name="Moran D.A.P."/>
            <person name="Tomita M."/>
            <person name="Numata K."/>
            <person name="Arakawa K."/>
        </authorList>
    </citation>
    <scope>NUCLEOTIDE SEQUENCE</scope>
</reference>
<sequence>MSLVTVTFWNSLVMMGLTCRSIKFLRRVSTMGVSSPPSNGVRLRESNLISEMRVTLKLVTVHVDPGMNRCSTVITTLISKASRLTSKLTTCPTRRARLLPNCPTRPPSKSETMNYTEVANAVVRNDSFCKS</sequence>
<protein>
    <submittedName>
        <fullName evidence="1">Uncharacterized protein</fullName>
    </submittedName>
</protein>
<evidence type="ECO:0000313" key="2">
    <source>
        <dbReference type="Proteomes" id="UP000887013"/>
    </source>
</evidence>
<organism evidence="1 2">
    <name type="scientific">Nephila pilipes</name>
    <name type="common">Giant wood spider</name>
    <name type="synonym">Nephila maculata</name>
    <dbReference type="NCBI Taxonomy" id="299642"/>
    <lineage>
        <taxon>Eukaryota</taxon>
        <taxon>Metazoa</taxon>
        <taxon>Ecdysozoa</taxon>
        <taxon>Arthropoda</taxon>
        <taxon>Chelicerata</taxon>
        <taxon>Arachnida</taxon>
        <taxon>Araneae</taxon>
        <taxon>Araneomorphae</taxon>
        <taxon>Entelegynae</taxon>
        <taxon>Araneoidea</taxon>
        <taxon>Nephilidae</taxon>
        <taxon>Nephila</taxon>
    </lineage>
</organism>
<name>A0A8X6QHY9_NEPPI</name>
<comment type="caution">
    <text evidence="1">The sequence shown here is derived from an EMBL/GenBank/DDBJ whole genome shotgun (WGS) entry which is preliminary data.</text>
</comment>